<dbReference type="Proteomes" id="UP001377567">
    <property type="component" value="Unassembled WGS sequence"/>
</dbReference>
<accession>A0AAV5RYE7</accession>
<dbReference type="Pfam" id="PF04479">
    <property type="entry name" value="RTA1"/>
    <property type="match status" value="1"/>
</dbReference>
<sequence length="297" mass="32771">MSNNTSAPTTLQLYGFAPNHGASVFFAIAFGLLTTALLVVLHQASSHYTVSFNKSGAAPRFSKKHLALIYLPLIIGCLFEVIGFICRCVSVFSRANLDAFIGARVCILMGPSLFMTTMYILFSRLLEMIDLQQHFLFSNSVNRRVFIMGNIAGSILQGVGAGLTGSYDTYHTGKALLIAGLFVQIGIFTVFVLREWLMFRVVHSDAAGVAHCTAKWRQLNIVLLVSGALIMVRSIVRLVEVFEGVRSAILLHEWYTYVFDTLPMVLLVVLYAASTPICSMFHVQQEVVNFLVGRSTV</sequence>
<dbReference type="PANTHER" id="PTHR31465:SF1">
    <property type="entry name" value="PROTEIN RTA1-RELATED"/>
    <property type="match status" value="1"/>
</dbReference>
<evidence type="ECO:0000256" key="6">
    <source>
        <dbReference type="SAM" id="Phobius"/>
    </source>
</evidence>
<dbReference type="PANTHER" id="PTHR31465">
    <property type="entry name" value="PROTEIN RTA1-RELATED"/>
    <property type="match status" value="1"/>
</dbReference>
<evidence type="ECO:0000313" key="8">
    <source>
        <dbReference type="Proteomes" id="UP001377567"/>
    </source>
</evidence>
<keyword evidence="4 6" id="KW-1133">Transmembrane helix</keyword>
<protein>
    <submittedName>
        <fullName evidence="7">Uncharacterized protein</fullName>
    </submittedName>
</protein>
<evidence type="ECO:0000256" key="4">
    <source>
        <dbReference type="ARBA" id="ARBA00022989"/>
    </source>
</evidence>
<feature type="transmembrane region" description="Helical" evidence="6">
    <location>
        <begin position="68"/>
        <end position="93"/>
    </location>
</feature>
<evidence type="ECO:0000256" key="5">
    <source>
        <dbReference type="ARBA" id="ARBA00023136"/>
    </source>
</evidence>
<feature type="transmembrane region" description="Helical" evidence="6">
    <location>
        <begin position="221"/>
        <end position="242"/>
    </location>
</feature>
<feature type="transmembrane region" description="Helical" evidence="6">
    <location>
        <begin position="254"/>
        <end position="273"/>
    </location>
</feature>
<proteinExistence type="inferred from homology"/>
<evidence type="ECO:0000256" key="1">
    <source>
        <dbReference type="ARBA" id="ARBA00004141"/>
    </source>
</evidence>
<feature type="transmembrane region" description="Helical" evidence="6">
    <location>
        <begin position="175"/>
        <end position="193"/>
    </location>
</feature>
<evidence type="ECO:0000313" key="7">
    <source>
        <dbReference type="EMBL" id="GMM56151.1"/>
    </source>
</evidence>
<dbReference type="InterPro" id="IPR007568">
    <property type="entry name" value="RTA1"/>
</dbReference>
<name>A0AAV5RYE7_MAUHU</name>
<dbReference type="GO" id="GO:0016020">
    <property type="term" value="C:membrane"/>
    <property type="evidence" value="ECO:0007669"/>
    <property type="project" value="UniProtKB-SubCell"/>
</dbReference>
<feature type="transmembrane region" description="Helical" evidence="6">
    <location>
        <begin position="20"/>
        <end position="41"/>
    </location>
</feature>
<organism evidence="7 8">
    <name type="scientific">Maudiozyma humilis</name>
    <name type="common">Sour dough yeast</name>
    <name type="synonym">Kazachstania humilis</name>
    <dbReference type="NCBI Taxonomy" id="51915"/>
    <lineage>
        <taxon>Eukaryota</taxon>
        <taxon>Fungi</taxon>
        <taxon>Dikarya</taxon>
        <taxon>Ascomycota</taxon>
        <taxon>Saccharomycotina</taxon>
        <taxon>Saccharomycetes</taxon>
        <taxon>Saccharomycetales</taxon>
        <taxon>Saccharomycetaceae</taxon>
        <taxon>Maudiozyma</taxon>
    </lineage>
</organism>
<comment type="caution">
    <text evidence="7">The sequence shown here is derived from an EMBL/GenBank/DDBJ whole genome shotgun (WGS) entry which is preliminary data.</text>
</comment>
<comment type="similarity">
    <text evidence="2">Belongs to the lipid-translocating exporter (LTE) (TC 9.A.26.1) family.</text>
</comment>
<dbReference type="EMBL" id="BTGD01000008">
    <property type="protein sequence ID" value="GMM56151.1"/>
    <property type="molecule type" value="Genomic_DNA"/>
</dbReference>
<comment type="subcellular location">
    <subcellularLocation>
        <location evidence="1">Membrane</location>
        <topology evidence="1">Multi-pass membrane protein</topology>
    </subcellularLocation>
</comment>
<keyword evidence="5 6" id="KW-0472">Membrane</keyword>
<feature type="transmembrane region" description="Helical" evidence="6">
    <location>
        <begin position="99"/>
        <end position="122"/>
    </location>
</feature>
<feature type="transmembrane region" description="Helical" evidence="6">
    <location>
        <begin position="143"/>
        <end position="163"/>
    </location>
</feature>
<evidence type="ECO:0000256" key="3">
    <source>
        <dbReference type="ARBA" id="ARBA00022692"/>
    </source>
</evidence>
<keyword evidence="3 6" id="KW-0812">Transmembrane</keyword>
<reference evidence="7 8" key="1">
    <citation type="journal article" date="2023" name="Elife">
        <title>Identification of key yeast species and microbe-microbe interactions impacting larval growth of Drosophila in the wild.</title>
        <authorList>
            <person name="Mure A."/>
            <person name="Sugiura Y."/>
            <person name="Maeda R."/>
            <person name="Honda K."/>
            <person name="Sakurai N."/>
            <person name="Takahashi Y."/>
            <person name="Watada M."/>
            <person name="Katoh T."/>
            <person name="Gotoh A."/>
            <person name="Gotoh Y."/>
            <person name="Taniguchi I."/>
            <person name="Nakamura K."/>
            <person name="Hayashi T."/>
            <person name="Katayama T."/>
            <person name="Uemura T."/>
            <person name="Hattori Y."/>
        </authorList>
    </citation>
    <scope>NUCLEOTIDE SEQUENCE [LARGE SCALE GENOMIC DNA]</scope>
    <source>
        <strain evidence="7 8">KH-74</strain>
    </source>
</reference>
<gene>
    <name evidence="7" type="ORF">DAKH74_027670</name>
</gene>
<dbReference type="AlphaFoldDB" id="A0AAV5RYE7"/>
<evidence type="ECO:0000256" key="2">
    <source>
        <dbReference type="ARBA" id="ARBA00009969"/>
    </source>
</evidence>
<keyword evidence="8" id="KW-1185">Reference proteome</keyword>